<evidence type="ECO:0000313" key="2">
    <source>
        <dbReference type="EMBL" id="MBP3193228.1"/>
    </source>
</evidence>
<dbReference type="Proteomes" id="UP000673975">
    <property type="component" value="Unassembled WGS sequence"/>
</dbReference>
<protein>
    <submittedName>
        <fullName evidence="2">Uncharacterized protein</fullName>
    </submittedName>
</protein>
<reference evidence="2" key="1">
    <citation type="submission" date="2021-02" db="EMBL/GenBank/DDBJ databases">
        <title>Natronogracilivirga saccharolytica gen. nov. sp. nov. a new anaerobic, haloalkiliphilic carbohydrate-fermenting bacterium from soda lake and proposing of Cyclonatronumiaceae fam. nov. in the phylum Balneolaeota.</title>
        <authorList>
            <person name="Zhilina T.N."/>
            <person name="Sorokin D.Y."/>
            <person name="Zavarzina D.G."/>
            <person name="Toshchakov S.V."/>
            <person name="Kublanov I.V."/>
        </authorList>
    </citation>
    <scope>NUCLEOTIDE SEQUENCE</scope>
    <source>
        <strain evidence="2">Z-1702</strain>
    </source>
</reference>
<dbReference type="RefSeq" id="WP_210512672.1">
    <property type="nucleotide sequence ID" value="NZ_JAFIDN010000009.1"/>
</dbReference>
<dbReference type="EMBL" id="JAFIDN010000009">
    <property type="protein sequence ID" value="MBP3193228.1"/>
    <property type="molecule type" value="Genomic_DNA"/>
</dbReference>
<evidence type="ECO:0000256" key="1">
    <source>
        <dbReference type="SAM" id="MobiDB-lite"/>
    </source>
</evidence>
<feature type="region of interest" description="Disordered" evidence="1">
    <location>
        <begin position="25"/>
        <end position="119"/>
    </location>
</feature>
<accession>A0A8J7S767</accession>
<evidence type="ECO:0000313" key="3">
    <source>
        <dbReference type="Proteomes" id="UP000673975"/>
    </source>
</evidence>
<feature type="compositionally biased region" description="Acidic residues" evidence="1">
    <location>
        <begin position="63"/>
        <end position="76"/>
    </location>
</feature>
<dbReference type="AlphaFoldDB" id="A0A8J7S767"/>
<proteinExistence type="predicted"/>
<sequence length="213" mass="23986">MIVYRIVTGTFLALLIIAGCGNDNGEQPPVDEQEQIDAEAIENDVDAPEADDQEVIDQQREELPEEENALPEETDEPGPAGHEPQEDADDPRDQYAEAEDGTDESSDEQADRDAVTISRDVINPDYENLLNEDDELVVSGRTVEELLDLIGEPPHLLRQGHRGSGWHKEIWILPIYQEDSTGLYIYIEDGEVADWRLDTFMGIGSHEQLLDWF</sequence>
<comment type="caution">
    <text evidence="2">The sequence shown here is derived from an EMBL/GenBank/DDBJ whole genome shotgun (WGS) entry which is preliminary data.</text>
</comment>
<name>A0A8J7S767_9BACT</name>
<feature type="compositionally biased region" description="Acidic residues" evidence="1">
    <location>
        <begin position="86"/>
        <end position="108"/>
    </location>
</feature>
<gene>
    <name evidence="2" type="ORF">NATSA_11175</name>
</gene>
<organism evidence="2 3">
    <name type="scientific">Natronogracilivirga saccharolytica</name>
    <dbReference type="NCBI Taxonomy" id="2812953"/>
    <lineage>
        <taxon>Bacteria</taxon>
        <taxon>Pseudomonadati</taxon>
        <taxon>Balneolota</taxon>
        <taxon>Balneolia</taxon>
        <taxon>Balneolales</taxon>
        <taxon>Cyclonatronaceae</taxon>
        <taxon>Natronogracilivirga</taxon>
    </lineage>
</organism>
<feature type="compositionally biased region" description="Acidic residues" evidence="1">
    <location>
        <begin position="29"/>
        <end position="55"/>
    </location>
</feature>
<keyword evidence="3" id="KW-1185">Reference proteome</keyword>
<dbReference type="PROSITE" id="PS51257">
    <property type="entry name" value="PROKAR_LIPOPROTEIN"/>
    <property type="match status" value="1"/>
</dbReference>